<dbReference type="InterPro" id="IPR001633">
    <property type="entry name" value="EAL_dom"/>
</dbReference>
<accession>A0A6G9QNW0</accession>
<dbReference type="KEGG" id="saes:HBH39_15625"/>
<dbReference type="CDD" id="cd01948">
    <property type="entry name" value="EAL"/>
    <property type="match status" value="1"/>
</dbReference>
<dbReference type="PANTHER" id="PTHR33121">
    <property type="entry name" value="CYCLIC DI-GMP PHOSPHODIESTERASE PDEF"/>
    <property type="match status" value="1"/>
</dbReference>
<organism evidence="3 4">
    <name type="scientific">Shewanella aestuarii</name>
    <dbReference type="NCBI Taxonomy" id="1028752"/>
    <lineage>
        <taxon>Bacteria</taxon>
        <taxon>Pseudomonadati</taxon>
        <taxon>Pseudomonadota</taxon>
        <taxon>Gammaproteobacteria</taxon>
        <taxon>Alteromonadales</taxon>
        <taxon>Shewanellaceae</taxon>
        <taxon>Shewanella</taxon>
    </lineage>
</organism>
<dbReference type="Proteomes" id="UP000502608">
    <property type="component" value="Chromosome"/>
</dbReference>
<evidence type="ECO:0000259" key="2">
    <source>
        <dbReference type="PROSITE" id="PS50883"/>
    </source>
</evidence>
<dbReference type="InterPro" id="IPR050706">
    <property type="entry name" value="Cyclic-di-GMP_PDE-like"/>
</dbReference>
<evidence type="ECO:0000256" key="1">
    <source>
        <dbReference type="SAM" id="Phobius"/>
    </source>
</evidence>
<name>A0A6G9QNW0_9GAMM</name>
<keyword evidence="4" id="KW-1185">Reference proteome</keyword>
<evidence type="ECO:0000313" key="4">
    <source>
        <dbReference type="Proteomes" id="UP000502608"/>
    </source>
</evidence>
<dbReference type="PANTHER" id="PTHR33121:SF56">
    <property type="entry name" value="SIGNALLING PROTEIN WITH EAL AND C2 DOMAINS"/>
    <property type="match status" value="1"/>
</dbReference>
<dbReference type="AlphaFoldDB" id="A0A6G9QNW0"/>
<sequence>MERIKYGLIFLITLLLSVALLRFTDHILAKQLIGRDAAMLTDKFERLIKTSAAQLNALPDITFDSFECNDEVEAQLKRTVFDASFIRWVGVAKGLNIYCESNEVIREVHKVKHHQISETYSLGVLESITGQHLELILIRNMGDIFYVASLIPLEPRYFVPMSCEHCLEYKISFDSSPFLTFGFESFDGDYFISEEVVLASSYFEAKFQLSGNREFYEQYTYFSWWMILLIAGIVASWVTYVASLWFNHAQSIHNQIIQGIKRSEFIPFYQPIVDSRNQKVIGAEVLMRWQRQDGSLMPPNQFIPYAEANGLIVHMTKGLLGHVFNDVKQLASKRDALFFSVNIVPEHLDNDDLYQMLKGVVESGELQQHSISLEITERLPIKDLVAARKMLDKFYAIGIDLKLDDAGTGYGGFSYVQHLGISTLKIDKMFVDTIGRQDNFNTKTIEAIISFAQKSNLNMIAEGVEDDKQVAYLSEQGVYFIQGYVYSKPLPAKQFFH</sequence>
<dbReference type="RefSeq" id="WP_167679593.1">
    <property type="nucleotide sequence ID" value="NZ_CP050313.1"/>
</dbReference>
<dbReference type="Pfam" id="PF20982">
    <property type="entry name" value="CSS_CxxC"/>
    <property type="match status" value="1"/>
</dbReference>
<dbReference type="SUPFAM" id="SSF141868">
    <property type="entry name" value="EAL domain-like"/>
    <property type="match status" value="1"/>
</dbReference>
<protein>
    <submittedName>
        <fullName evidence="3">EAL domain-containing protein</fullName>
    </submittedName>
</protein>
<dbReference type="SMART" id="SM00052">
    <property type="entry name" value="EAL"/>
    <property type="match status" value="1"/>
</dbReference>
<keyword evidence="1" id="KW-0472">Membrane</keyword>
<dbReference type="PROSITE" id="PS50883">
    <property type="entry name" value="EAL"/>
    <property type="match status" value="1"/>
</dbReference>
<keyword evidence="1" id="KW-0812">Transmembrane</keyword>
<gene>
    <name evidence="3" type="ORF">HBH39_15625</name>
</gene>
<keyword evidence="1" id="KW-1133">Transmembrane helix</keyword>
<dbReference type="EMBL" id="CP050313">
    <property type="protein sequence ID" value="QIR15737.1"/>
    <property type="molecule type" value="Genomic_DNA"/>
</dbReference>
<reference evidence="3 4" key="1">
    <citation type="submission" date="2020-03" db="EMBL/GenBank/DDBJ databases">
        <title>Complete genome sequence of Shewanella sp.</title>
        <authorList>
            <person name="Kim Y.-S."/>
            <person name="Kim S.-J."/>
            <person name="Jung H.-K."/>
            <person name="Kim K.-H."/>
        </authorList>
    </citation>
    <scope>NUCLEOTIDE SEQUENCE [LARGE SCALE GENOMIC DNA]</scope>
    <source>
        <strain evidence="3 4">PN3F2</strain>
    </source>
</reference>
<dbReference type="InterPro" id="IPR035919">
    <property type="entry name" value="EAL_sf"/>
</dbReference>
<proteinExistence type="predicted"/>
<evidence type="ECO:0000313" key="3">
    <source>
        <dbReference type="EMBL" id="QIR15737.1"/>
    </source>
</evidence>
<dbReference type="Gene3D" id="3.20.20.450">
    <property type="entry name" value="EAL domain"/>
    <property type="match status" value="1"/>
</dbReference>
<feature type="transmembrane region" description="Helical" evidence="1">
    <location>
        <begin position="222"/>
        <end position="246"/>
    </location>
</feature>
<dbReference type="InterPro" id="IPR048614">
    <property type="entry name" value="CSS_CxxC"/>
</dbReference>
<dbReference type="GO" id="GO:0071111">
    <property type="term" value="F:cyclic-guanylate-specific phosphodiesterase activity"/>
    <property type="evidence" value="ECO:0007669"/>
    <property type="project" value="InterPro"/>
</dbReference>
<dbReference type="Pfam" id="PF00563">
    <property type="entry name" value="EAL"/>
    <property type="match status" value="1"/>
</dbReference>
<feature type="domain" description="EAL" evidence="2">
    <location>
        <begin position="249"/>
        <end position="497"/>
    </location>
</feature>